<organism evidence="2 3">
    <name type="scientific">Punica granatum</name>
    <name type="common">Pomegranate</name>
    <dbReference type="NCBI Taxonomy" id="22663"/>
    <lineage>
        <taxon>Eukaryota</taxon>
        <taxon>Viridiplantae</taxon>
        <taxon>Streptophyta</taxon>
        <taxon>Embryophyta</taxon>
        <taxon>Tracheophyta</taxon>
        <taxon>Spermatophyta</taxon>
        <taxon>Magnoliopsida</taxon>
        <taxon>eudicotyledons</taxon>
        <taxon>Gunneridae</taxon>
        <taxon>Pentapetalae</taxon>
        <taxon>rosids</taxon>
        <taxon>malvids</taxon>
        <taxon>Myrtales</taxon>
        <taxon>Lythraceae</taxon>
        <taxon>Punica</taxon>
    </lineage>
</organism>
<reference evidence="3" key="1">
    <citation type="journal article" date="2017" name="Plant J.">
        <title>The pomegranate (Punica granatum L.) genome and the genomics of punicalagin biosynthesis.</title>
        <authorList>
            <person name="Qin G."/>
            <person name="Xu C."/>
            <person name="Ming R."/>
            <person name="Tang H."/>
            <person name="Guyot R."/>
            <person name="Kramer E.M."/>
            <person name="Hu Y."/>
            <person name="Yi X."/>
            <person name="Qi Y."/>
            <person name="Xu X."/>
            <person name="Gao Z."/>
            <person name="Pan H."/>
            <person name="Jian J."/>
            <person name="Tian Y."/>
            <person name="Yue Z."/>
            <person name="Xu Y."/>
        </authorList>
    </citation>
    <scope>NUCLEOTIDE SEQUENCE [LARGE SCALE GENOMIC DNA]</scope>
    <source>
        <strain evidence="3">cv. Dabenzi</strain>
    </source>
</reference>
<dbReference type="Proteomes" id="UP000197138">
    <property type="component" value="Unassembled WGS sequence"/>
</dbReference>
<evidence type="ECO:0000313" key="2">
    <source>
        <dbReference type="EMBL" id="OWM63736.1"/>
    </source>
</evidence>
<feature type="compositionally biased region" description="Basic and acidic residues" evidence="1">
    <location>
        <begin position="83"/>
        <end position="97"/>
    </location>
</feature>
<proteinExistence type="predicted"/>
<dbReference type="EMBL" id="MTKT01005880">
    <property type="protein sequence ID" value="OWM63736.1"/>
    <property type="molecule type" value="Genomic_DNA"/>
</dbReference>
<protein>
    <submittedName>
        <fullName evidence="2">Uncharacterized protein</fullName>
    </submittedName>
</protein>
<comment type="caution">
    <text evidence="2">The sequence shown here is derived from an EMBL/GenBank/DDBJ whole genome shotgun (WGS) entry which is preliminary data.</text>
</comment>
<gene>
    <name evidence="2" type="ORF">CDL15_Pgr005998</name>
</gene>
<name>A0A218VTM8_PUNGR</name>
<evidence type="ECO:0000256" key="1">
    <source>
        <dbReference type="SAM" id="MobiDB-lite"/>
    </source>
</evidence>
<accession>A0A218VTM8</accession>
<dbReference type="AlphaFoldDB" id="A0A218VTM8"/>
<feature type="region of interest" description="Disordered" evidence="1">
    <location>
        <begin position="76"/>
        <end position="106"/>
    </location>
</feature>
<sequence length="159" mass="17474">MASCIAQIHFLGLTGAGSSSKISKLGREATSEATIGGVGVEIGRTKCSLSDTCNTARRTGKRSYYIRKEMRDPGLHCKWSTDGQHEQNSDQAKENRGSKKGRSMKSGVPYLSSTHALHLSHLISENIRLGCVHSHRFFSIEQVEELMRDPMQGLPPDES</sequence>
<evidence type="ECO:0000313" key="3">
    <source>
        <dbReference type="Proteomes" id="UP000197138"/>
    </source>
</evidence>